<evidence type="ECO:0000313" key="3">
    <source>
        <dbReference type="Proteomes" id="UP000823388"/>
    </source>
</evidence>
<proteinExistence type="predicted"/>
<evidence type="ECO:0000256" key="1">
    <source>
        <dbReference type="SAM" id="MobiDB-lite"/>
    </source>
</evidence>
<comment type="caution">
    <text evidence="2">The sequence shown here is derived from an EMBL/GenBank/DDBJ whole genome shotgun (WGS) entry which is preliminary data.</text>
</comment>
<protein>
    <submittedName>
        <fullName evidence="2">Uncharacterized protein</fullName>
    </submittedName>
</protein>
<evidence type="ECO:0000313" key="2">
    <source>
        <dbReference type="EMBL" id="KAG2635481.1"/>
    </source>
</evidence>
<reference evidence="2" key="1">
    <citation type="submission" date="2020-05" db="EMBL/GenBank/DDBJ databases">
        <title>WGS assembly of Panicum virgatum.</title>
        <authorList>
            <person name="Lovell J.T."/>
            <person name="Jenkins J."/>
            <person name="Shu S."/>
            <person name="Juenger T.E."/>
            <person name="Schmutz J."/>
        </authorList>
    </citation>
    <scope>NUCLEOTIDE SEQUENCE</scope>
    <source>
        <strain evidence="2">AP13</strain>
    </source>
</reference>
<dbReference type="Proteomes" id="UP000823388">
    <property type="component" value="Chromosome 2N"/>
</dbReference>
<dbReference type="AlphaFoldDB" id="A0A8T0VFD5"/>
<sequence>MASHGGRHTWWPTNRPPLALVPTSCTRHGNLLWSVRLDFRLLGRHPMIRTSPLVLQPISLKLNRKKLTYKASSPVISLSPSTTFAVRRPRPPFPRLRQMSNGGGREARPVQP</sequence>
<organism evidence="2 3">
    <name type="scientific">Panicum virgatum</name>
    <name type="common">Blackwell switchgrass</name>
    <dbReference type="NCBI Taxonomy" id="38727"/>
    <lineage>
        <taxon>Eukaryota</taxon>
        <taxon>Viridiplantae</taxon>
        <taxon>Streptophyta</taxon>
        <taxon>Embryophyta</taxon>
        <taxon>Tracheophyta</taxon>
        <taxon>Spermatophyta</taxon>
        <taxon>Magnoliopsida</taxon>
        <taxon>Liliopsida</taxon>
        <taxon>Poales</taxon>
        <taxon>Poaceae</taxon>
        <taxon>PACMAD clade</taxon>
        <taxon>Panicoideae</taxon>
        <taxon>Panicodae</taxon>
        <taxon>Paniceae</taxon>
        <taxon>Panicinae</taxon>
        <taxon>Panicum</taxon>
        <taxon>Panicum sect. Hiantes</taxon>
    </lineage>
</organism>
<keyword evidence="3" id="KW-1185">Reference proteome</keyword>
<accession>A0A8T0VFD5</accession>
<name>A0A8T0VFD5_PANVG</name>
<feature type="region of interest" description="Disordered" evidence="1">
    <location>
        <begin position="83"/>
        <end position="112"/>
    </location>
</feature>
<gene>
    <name evidence="2" type="ORF">PVAP13_2NG357803</name>
</gene>
<dbReference type="EMBL" id="CM029040">
    <property type="protein sequence ID" value="KAG2635481.1"/>
    <property type="molecule type" value="Genomic_DNA"/>
</dbReference>